<dbReference type="Gene3D" id="2.30.29.30">
    <property type="entry name" value="Pleckstrin-homology domain (PH domain)/Phosphotyrosine-binding domain (PTB)"/>
    <property type="match status" value="1"/>
</dbReference>
<protein>
    <recommendedName>
        <fullName evidence="7">Rho-GAP domain-containing protein</fullName>
    </recommendedName>
</protein>
<dbReference type="EMBL" id="VFQX01000036">
    <property type="protein sequence ID" value="KAF0976805.1"/>
    <property type="molecule type" value="Genomic_DNA"/>
</dbReference>
<organism evidence="5 6">
    <name type="scientific">Naegleria fowleri</name>
    <name type="common">Brain eating amoeba</name>
    <dbReference type="NCBI Taxonomy" id="5763"/>
    <lineage>
        <taxon>Eukaryota</taxon>
        <taxon>Discoba</taxon>
        <taxon>Heterolobosea</taxon>
        <taxon>Tetramitia</taxon>
        <taxon>Eutetramitia</taxon>
        <taxon>Vahlkampfiidae</taxon>
        <taxon>Naegleria</taxon>
    </lineage>
</organism>
<dbReference type="VEuPathDB" id="AmoebaDB:NF0087650"/>
<dbReference type="AlphaFoldDB" id="A0A6A5BU20"/>
<dbReference type="OMA" id="PYYNCLL"/>
<dbReference type="PROSITE" id="PS50238">
    <property type="entry name" value="RHOGAP"/>
    <property type="match status" value="1"/>
</dbReference>
<evidence type="ECO:0000256" key="1">
    <source>
        <dbReference type="ARBA" id="ARBA00022468"/>
    </source>
</evidence>
<dbReference type="Proteomes" id="UP000444721">
    <property type="component" value="Unassembled WGS sequence"/>
</dbReference>
<dbReference type="GO" id="GO:0005096">
    <property type="term" value="F:GTPase activator activity"/>
    <property type="evidence" value="ECO:0007669"/>
    <property type="project" value="UniProtKB-KW"/>
</dbReference>
<dbReference type="SUPFAM" id="SSF50729">
    <property type="entry name" value="PH domain-like"/>
    <property type="match status" value="1"/>
</dbReference>
<dbReference type="InterPro" id="IPR011993">
    <property type="entry name" value="PH-like_dom_sf"/>
</dbReference>
<dbReference type="SMART" id="SM00324">
    <property type="entry name" value="RhoGAP"/>
    <property type="match status" value="1"/>
</dbReference>
<dbReference type="RefSeq" id="XP_044561518.1">
    <property type="nucleotide sequence ID" value="XM_044707479.1"/>
</dbReference>
<dbReference type="SMART" id="SM00233">
    <property type="entry name" value="PH"/>
    <property type="match status" value="1"/>
</dbReference>
<dbReference type="GO" id="GO:0005737">
    <property type="term" value="C:cytoplasm"/>
    <property type="evidence" value="ECO:0007669"/>
    <property type="project" value="TreeGrafter"/>
</dbReference>
<dbReference type="VEuPathDB" id="AmoebaDB:NfTy_069050"/>
<feature type="compositionally biased region" description="Low complexity" evidence="2">
    <location>
        <begin position="263"/>
        <end position="285"/>
    </location>
</feature>
<feature type="region of interest" description="Disordered" evidence="2">
    <location>
        <begin position="257"/>
        <end position="306"/>
    </location>
</feature>
<dbReference type="PANTHER" id="PTHR45808">
    <property type="entry name" value="RHO GTPASE-ACTIVATING PROTEIN 68F"/>
    <property type="match status" value="1"/>
</dbReference>
<dbReference type="InterPro" id="IPR001849">
    <property type="entry name" value="PH_domain"/>
</dbReference>
<evidence type="ECO:0000256" key="2">
    <source>
        <dbReference type="SAM" id="MobiDB-lite"/>
    </source>
</evidence>
<dbReference type="InterPro" id="IPR000198">
    <property type="entry name" value="RhoGAP_dom"/>
</dbReference>
<sequence>MDHQTTTTTSSLYSCTTTTPSVHFAETTTTTLVPAHPFDADDDEEPPLPSDDTVSVRSRVTSKDRNPQRFSPRPLSLAGEIVSPFSQALYSGTYEHLGELTDNSLSKIEKRSKHLSCSSVMEFSDLLKQAGVNLEDLQDEDWDDDSNEEDNDTVGTDNTVHNETAQQYFLNTIANNANFVEEYDSDPETFTATRDSMKVEVDEHDLKTRRNPSQTFTPPPLNNRKSMSHLFKFSSSETKETDGMNLSRSAMCDFPVGMGIEVQSPPSSSPQQDSPSPTSSNTSPTMLSVPTTPQARRSSVKRKKSIRSNDFMKGGRYMSKDFFSTLFKKGEIKEFGVDLLTVMSRKSEMGHEIPALIEEMMVVISERLSVEGLFRIGGNVKDMEILVKKIDSGKVVELRSLNIHVITGLTKKYIRQAKLIPPQSYHIFKRIAQLDNEEEIIKELANVFQDVSIIPYYNCLLLNRLLHLLYHIHCKSNENQMTASNLAIIFAPNLFQEDPNASTATISSSLVLQTKGTKLITIMIEKYQEVFRELFEKIKANKDFIPLAVKESISKNESKHSTTSSNNTNSVDNSGFIILKGFLSKKTKVKSWKRRFIVLTKTHLMVLEDEDTSKKALDFLDLSKSYIENNYEKKDHTFKICLKTDPQSSHLEEAKEIILKAENETEKNQWFNSIQERIDALQTNQAVISIH</sequence>
<proteinExistence type="predicted"/>
<feature type="compositionally biased region" description="Polar residues" evidence="2">
    <location>
        <begin position="286"/>
        <end position="295"/>
    </location>
</feature>
<keyword evidence="6" id="KW-1185">Reference proteome</keyword>
<feature type="domain" description="PH" evidence="3">
    <location>
        <begin position="576"/>
        <end position="679"/>
    </location>
</feature>
<dbReference type="GeneID" id="68111318"/>
<dbReference type="Gene3D" id="1.10.555.10">
    <property type="entry name" value="Rho GTPase activation protein"/>
    <property type="match status" value="1"/>
</dbReference>
<dbReference type="GO" id="GO:0007264">
    <property type="term" value="P:small GTPase-mediated signal transduction"/>
    <property type="evidence" value="ECO:0007669"/>
    <property type="project" value="TreeGrafter"/>
</dbReference>
<dbReference type="CDD" id="cd00159">
    <property type="entry name" value="RhoGAP"/>
    <property type="match status" value="1"/>
</dbReference>
<feature type="region of interest" description="Disordered" evidence="2">
    <location>
        <begin position="201"/>
        <end position="226"/>
    </location>
</feature>
<dbReference type="PROSITE" id="PS50003">
    <property type="entry name" value="PH_DOMAIN"/>
    <property type="match status" value="1"/>
</dbReference>
<feature type="region of interest" description="Disordered" evidence="2">
    <location>
        <begin position="138"/>
        <end position="158"/>
    </location>
</feature>
<accession>A0A6A5BU20</accession>
<evidence type="ECO:0000259" key="4">
    <source>
        <dbReference type="PROSITE" id="PS50238"/>
    </source>
</evidence>
<comment type="caution">
    <text evidence="5">The sequence shown here is derived from an EMBL/GenBank/DDBJ whole genome shotgun (WGS) entry which is preliminary data.</text>
</comment>
<dbReference type="OrthoDB" id="9994905at2759"/>
<reference evidence="5 6" key="1">
    <citation type="journal article" date="2019" name="Sci. Rep.">
        <title>Nanopore sequencing improves the draft genome of the human pathogenic amoeba Naegleria fowleri.</title>
        <authorList>
            <person name="Liechti N."/>
            <person name="Schurch N."/>
            <person name="Bruggmann R."/>
            <person name="Wittwer M."/>
        </authorList>
    </citation>
    <scope>NUCLEOTIDE SEQUENCE [LARGE SCALE GENOMIC DNA]</scope>
    <source>
        <strain evidence="5 6">ATCC 30894</strain>
    </source>
</reference>
<gene>
    <name evidence="5" type="ORF">FDP41_004100</name>
</gene>
<dbReference type="InterPro" id="IPR008936">
    <property type="entry name" value="Rho_GTPase_activation_prot"/>
</dbReference>
<dbReference type="PANTHER" id="PTHR45808:SF2">
    <property type="entry name" value="RHO GTPASE-ACTIVATING PROTEIN 68F"/>
    <property type="match status" value="1"/>
</dbReference>
<dbReference type="CDD" id="cd00821">
    <property type="entry name" value="PH"/>
    <property type="match status" value="1"/>
</dbReference>
<evidence type="ECO:0000313" key="6">
    <source>
        <dbReference type="Proteomes" id="UP000444721"/>
    </source>
</evidence>
<evidence type="ECO:0008006" key="7">
    <source>
        <dbReference type="Google" id="ProtNLM"/>
    </source>
</evidence>
<evidence type="ECO:0000259" key="3">
    <source>
        <dbReference type="PROSITE" id="PS50003"/>
    </source>
</evidence>
<dbReference type="Pfam" id="PF00620">
    <property type="entry name" value="RhoGAP"/>
    <property type="match status" value="1"/>
</dbReference>
<dbReference type="Pfam" id="PF00169">
    <property type="entry name" value="PH"/>
    <property type="match status" value="1"/>
</dbReference>
<keyword evidence="1" id="KW-0343">GTPase activation</keyword>
<feature type="compositionally biased region" description="Acidic residues" evidence="2">
    <location>
        <begin position="138"/>
        <end position="152"/>
    </location>
</feature>
<dbReference type="SUPFAM" id="SSF48350">
    <property type="entry name" value="GTPase activation domain, GAP"/>
    <property type="match status" value="1"/>
</dbReference>
<dbReference type="VEuPathDB" id="AmoebaDB:FDP41_004100"/>
<feature type="domain" description="Rho-GAP" evidence="4">
    <location>
        <begin position="337"/>
        <end position="531"/>
    </location>
</feature>
<evidence type="ECO:0000313" key="5">
    <source>
        <dbReference type="EMBL" id="KAF0976805.1"/>
    </source>
</evidence>
<feature type="region of interest" description="Disordered" evidence="2">
    <location>
        <begin position="34"/>
        <end position="74"/>
    </location>
</feature>
<name>A0A6A5BU20_NAEFO</name>